<keyword evidence="2" id="KW-0472">Membrane</keyword>
<feature type="compositionally biased region" description="Polar residues" evidence="1">
    <location>
        <begin position="199"/>
        <end position="210"/>
    </location>
</feature>
<feature type="chain" id="PRO_5043911743" description="Extracellular membrane protein CFEM domain-containing protein" evidence="3">
    <location>
        <begin position="31"/>
        <end position="299"/>
    </location>
</feature>
<evidence type="ECO:0000256" key="2">
    <source>
        <dbReference type="SAM" id="Phobius"/>
    </source>
</evidence>
<feature type="signal peptide" evidence="3">
    <location>
        <begin position="1"/>
        <end position="30"/>
    </location>
</feature>
<feature type="region of interest" description="Disordered" evidence="1">
    <location>
        <begin position="128"/>
        <end position="223"/>
    </location>
</feature>
<feature type="compositionally biased region" description="Low complexity" evidence="1">
    <location>
        <begin position="140"/>
        <end position="198"/>
    </location>
</feature>
<keyword evidence="2" id="KW-1133">Transmembrane helix</keyword>
<evidence type="ECO:0000313" key="5">
    <source>
        <dbReference type="Proteomes" id="UP001365542"/>
    </source>
</evidence>
<evidence type="ECO:0000313" key="4">
    <source>
        <dbReference type="EMBL" id="KAK6524129.1"/>
    </source>
</evidence>
<dbReference type="EMBL" id="JAVHJO010000018">
    <property type="protein sequence ID" value="KAK6524129.1"/>
    <property type="molecule type" value="Genomic_DNA"/>
</dbReference>
<evidence type="ECO:0000256" key="3">
    <source>
        <dbReference type="SAM" id="SignalP"/>
    </source>
</evidence>
<feature type="transmembrane region" description="Helical" evidence="2">
    <location>
        <begin position="251"/>
        <end position="273"/>
    </location>
</feature>
<keyword evidence="3" id="KW-0732">Signal</keyword>
<evidence type="ECO:0000256" key="1">
    <source>
        <dbReference type="SAM" id="MobiDB-lite"/>
    </source>
</evidence>
<keyword evidence="5" id="KW-1185">Reference proteome</keyword>
<dbReference type="Proteomes" id="UP001365542">
    <property type="component" value="Unassembled WGS sequence"/>
</dbReference>
<keyword evidence="2" id="KW-0812">Transmembrane</keyword>
<comment type="caution">
    <text evidence="4">The sequence shown here is derived from an EMBL/GenBank/DDBJ whole genome shotgun (WGS) entry which is preliminary data.</text>
</comment>
<feature type="region of interest" description="Disordered" evidence="1">
    <location>
        <begin position="280"/>
        <end position="299"/>
    </location>
</feature>
<organism evidence="4 5">
    <name type="scientific">Orbilia ellipsospora</name>
    <dbReference type="NCBI Taxonomy" id="2528407"/>
    <lineage>
        <taxon>Eukaryota</taxon>
        <taxon>Fungi</taxon>
        <taxon>Dikarya</taxon>
        <taxon>Ascomycota</taxon>
        <taxon>Pezizomycotina</taxon>
        <taxon>Orbiliomycetes</taxon>
        <taxon>Orbiliales</taxon>
        <taxon>Orbiliaceae</taxon>
        <taxon>Orbilia</taxon>
    </lineage>
</organism>
<protein>
    <recommendedName>
        <fullName evidence="6">Extracellular membrane protein CFEM domain-containing protein</fullName>
    </recommendedName>
</protein>
<evidence type="ECO:0008006" key="6">
    <source>
        <dbReference type="Google" id="ProtNLM"/>
    </source>
</evidence>
<name>A0AAV9WU30_9PEZI</name>
<dbReference type="AlphaFoldDB" id="A0AAV9WU30"/>
<sequence length="299" mass="31300">MHRHLKPFATDISQMFFVLFVLGFLPSVLAQATAAQSLWDDPEWLNQRGCAKGCYSVPNGLDLIAGMFGCPGAPGRGQNKCFCRPDLTGSADTYLSKCVQTACNSNALDLGSAISIYHSYCSTAYPPSTQTFSESKPESSETSTVPKTTSTPAAPESTPSSGQPEETLVVTVTTVDTASNSQSLSSQPSTPSSRPTQTIYSTRTVPNSSGPAGPTQPGDSTSDPVTVIIIDEVSATNASPLGNRLSHSAQVGLGIGLGIPLGLALIIGILCVLASRKKSKKRREYPPPAYDDPPATLSV</sequence>
<gene>
    <name evidence="4" type="ORF">TWF694_005791</name>
</gene>
<reference evidence="4 5" key="1">
    <citation type="submission" date="2019-10" db="EMBL/GenBank/DDBJ databases">
        <authorList>
            <person name="Palmer J.M."/>
        </authorList>
    </citation>
    <scope>NUCLEOTIDE SEQUENCE [LARGE SCALE GENOMIC DNA]</scope>
    <source>
        <strain evidence="4 5">TWF694</strain>
    </source>
</reference>
<proteinExistence type="predicted"/>
<accession>A0AAV9WU30</accession>